<reference evidence="3" key="1">
    <citation type="submission" date="2014-12" db="EMBL/GenBank/DDBJ databases">
        <title>Genome Sequence of Valsa Canker Pathogens Uncovers a Specific Adaption of Colonization on Woody Bark.</title>
        <authorList>
            <person name="Yin Z."/>
            <person name="Liu H."/>
            <person name="Gao X."/>
            <person name="Li Z."/>
            <person name="Song N."/>
            <person name="Ke X."/>
            <person name="Dai Q."/>
            <person name="Wu Y."/>
            <person name="Sun Y."/>
            <person name="Xu J.-R."/>
            <person name="Kang Z.K."/>
            <person name="Wang L."/>
            <person name="Huang L."/>
        </authorList>
    </citation>
    <scope>NUCLEOTIDE SEQUENCE [LARGE SCALE GENOMIC DNA]</scope>
    <source>
        <strain evidence="3">SXYL134</strain>
    </source>
</reference>
<name>A0A194V8Q1_CYTMA</name>
<evidence type="ECO:0000313" key="3">
    <source>
        <dbReference type="Proteomes" id="UP000078576"/>
    </source>
</evidence>
<dbReference type="Proteomes" id="UP000078576">
    <property type="component" value="Unassembled WGS sequence"/>
</dbReference>
<gene>
    <name evidence="2" type="ORF">VP1G_11100</name>
</gene>
<proteinExistence type="predicted"/>
<dbReference type="EMBL" id="KN714745">
    <property type="protein sequence ID" value="KUI60201.1"/>
    <property type="molecule type" value="Genomic_DNA"/>
</dbReference>
<sequence>MDPNAHFLRYQAWPNPHYNQAMLLNPYQFGLSHAIAPPQAMPPMQLPYRANGFECAPPHPAPPPTWGYPLQQGPYSCYNPQVTSLRPSNTWNTYAGAGSFGPGVWNLQNAQGGFNGTPFASSSAYSADVCVPESHPSKSHGWNQTYMWQAPPQQDRGESHLQQSPAAKRDHETSRARGRLSSPYRPSSRWSRVSDEKPAKASAPTTPRRSAVITASLRHGKRTPLKKVMHSAKMISGSIFPAVRRVSGNSSDANVCHAFKKDYQPETRQDTSVTISRWHAYPNSFERFTTAYVRKNFRKLGTRWSIALTVT</sequence>
<organism evidence="2 3">
    <name type="scientific">Cytospora mali</name>
    <name type="common">Apple Valsa canker fungus</name>
    <name type="synonym">Valsa mali</name>
    <dbReference type="NCBI Taxonomy" id="578113"/>
    <lineage>
        <taxon>Eukaryota</taxon>
        <taxon>Fungi</taxon>
        <taxon>Dikarya</taxon>
        <taxon>Ascomycota</taxon>
        <taxon>Pezizomycotina</taxon>
        <taxon>Sordariomycetes</taxon>
        <taxon>Sordariomycetidae</taxon>
        <taxon>Diaporthales</taxon>
        <taxon>Cytosporaceae</taxon>
        <taxon>Cytospora</taxon>
    </lineage>
</organism>
<keyword evidence="3" id="KW-1185">Reference proteome</keyword>
<accession>A0A194V8Q1</accession>
<evidence type="ECO:0000256" key="1">
    <source>
        <dbReference type="SAM" id="MobiDB-lite"/>
    </source>
</evidence>
<protein>
    <submittedName>
        <fullName evidence="2">Uncharacterized protein</fullName>
    </submittedName>
</protein>
<feature type="region of interest" description="Disordered" evidence="1">
    <location>
        <begin position="152"/>
        <end position="209"/>
    </location>
</feature>
<feature type="compositionally biased region" description="Low complexity" evidence="1">
    <location>
        <begin position="179"/>
        <end position="191"/>
    </location>
</feature>
<evidence type="ECO:0000313" key="2">
    <source>
        <dbReference type="EMBL" id="KUI60201.1"/>
    </source>
</evidence>
<dbReference type="AlphaFoldDB" id="A0A194V8Q1"/>